<dbReference type="EMBL" id="MU795793">
    <property type="protein sequence ID" value="KAJ3804831.1"/>
    <property type="molecule type" value="Genomic_DNA"/>
</dbReference>
<organism evidence="1 2">
    <name type="scientific">Lentinula aff. lateritia</name>
    <dbReference type="NCBI Taxonomy" id="2804960"/>
    <lineage>
        <taxon>Eukaryota</taxon>
        <taxon>Fungi</taxon>
        <taxon>Dikarya</taxon>
        <taxon>Basidiomycota</taxon>
        <taxon>Agaricomycotina</taxon>
        <taxon>Agaricomycetes</taxon>
        <taxon>Agaricomycetidae</taxon>
        <taxon>Agaricales</taxon>
        <taxon>Marasmiineae</taxon>
        <taxon>Omphalotaceae</taxon>
        <taxon>Lentinula</taxon>
    </lineage>
</organism>
<evidence type="ECO:0000313" key="2">
    <source>
        <dbReference type="Proteomes" id="UP001163835"/>
    </source>
</evidence>
<comment type="caution">
    <text evidence="1">The sequence shown here is derived from an EMBL/GenBank/DDBJ whole genome shotgun (WGS) entry which is preliminary data.</text>
</comment>
<proteinExistence type="predicted"/>
<reference evidence="1" key="1">
    <citation type="submission" date="2022-09" db="EMBL/GenBank/DDBJ databases">
        <title>A Global Phylogenomic Analysis of the Shiitake Genus Lentinula.</title>
        <authorList>
            <consortium name="DOE Joint Genome Institute"/>
            <person name="Sierra-Patev S."/>
            <person name="Min B."/>
            <person name="Naranjo-Ortiz M."/>
            <person name="Looney B."/>
            <person name="Konkel Z."/>
            <person name="Slot J.C."/>
            <person name="Sakamoto Y."/>
            <person name="Steenwyk J.L."/>
            <person name="Rokas A."/>
            <person name="Carro J."/>
            <person name="Camarero S."/>
            <person name="Ferreira P."/>
            <person name="Molpeceres G."/>
            <person name="Ruiz-Duenas F.J."/>
            <person name="Serrano A."/>
            <person name="Henrissat B."/>
            <person name="Drula E."/>
            <person name="Hughes K.W."/>
            <person name="Mata J.L."/>
            <person name="Ishikawa N.K."/>
            <person name="Vargas-Isla R."/>
            <person name="Ushijima S."/>
            <person name="Smith C.A."/>
            <person name="Ahrendt S."/>
            <person name="Andreopoulos W."/>
            <person name="He G."/>
            <person name="Labutti K."/>
            <person name="Lipzen A."/>
            <person name="Ng V."/>
            <person name="Riley R."/>
            <person name="Sandor L."/>
            <person name="Barry K."/>
            <person name="Martinez A.T."/>
            <person name="Xiao Y."/>
            <person name="Gibbons J.G."/>
            <person name="Terashima K."/>
            <person name="Grigoriev I.V."/>
            <person name="Hibbett D.S."/>
        </authorList>
    </citation>
    <scope>NUCLEOTIDE SEQUENCE</scope>
    <source>
        <strain evidence="1">TMI1499</strain>
    </source>
</reference>
<evidence type="ECO:0000313" key="1">
    <source>
        <dbReference type="EMBL" id="KAJ3804831.1"/>
    </source>
</evidence>
<sequence>MAASTNNRFIAVGPETKDKSKNYPGLFDSMPFRHASSSPFPIFIECPDYASARFVHSRLQPWFKDKKHWDRAPRLAATGFVDSEEFKDVSGAFESQGKLIWAVKLGRRAGIYSNTVEALNSVDASGANKVGKVFQLAYAFYSFREAVLCQMLNDKPRTPVHVYEPSHHPDEAAALRSQLLNEEADTEHEEPQPSIISDSDSDPDSPQPPSPPAAIATPKRRPPPSTVQLRPGFFNINIAPSIAVRVNSEPSPGRLSPTKQKIVAQPRGVELGRRLLEADRFSDSSRKSIEEVLISCTSVEDFVDAVADEDGALNRAKAALVWDLYKLVFPRKVIGIKYYPTILLPAAMAIRKSTGFARFLNASTRRKATSTRRPWRVCTKQTPLKLTPQERAQKKLLRKQEKVSYQEAIADAHQQIYSLAAEIRGKFPKFSLDHVTADIFQSERLKVSSKDVGPYAAFSSAEAKRINEAEVAAGRPRRKIHELSKEISEKWRAMSPEEKITATKEDLAMLRERRENKEVGTHNMDITSSQDSTLTAEKLKDALHRLGVRTGDEGIIIITRGNMSRFHKPYVWTTSPRVDAFFDSVYKAPPTDIGYKMDAYMVLGVEGVAKMHVQIVLELKKEVRSLIYRKLQDVAGTAVPRMFYTGFDHYITARYSIIIKNWPLPKFINPSKISTKTELDILWAAWNSDAASFYKMNTQEFREWEAEQTAQVMRKEGGSTTEGSGPTAGAENDSATTEIQDEGPMGGDEGAAESPVNSSEATTAHTVSTPAGPSNFVLMSMVTDANGVPVMAKGKKTRKPRSDRGKTHKKKAPAGDSQVV</sequence>
<accession>A0ACC1TK99</accession>
<keyword evidence="2" id="KW-1185">Reference proteome</keyword>
<protein>
    <submittedName>
        <fullName evidence="1">Uncharacterized protein</fullName>
    </submittedName>
</protein>
<gene>
    <name evidence="1" type="ORF">F5876DRAFT_82560</name>
</gene>
<name>A0ACC1TK99_9AGAR</name>
<dbReference type="Proteomes" id="UP001163835">
    <property type="component" value="Unassembled WGS sequence"/>
</dbReference>